<gene>
    <name evidence="1" type="ORF">QZM33_32450</name>
</gene>
<comment type="caution">
    <text evidence="1">The sequence shown here is derived from an EMBL/GenBank/DDBJ whole genome shotgun (WGS) entry which is preliminary data.</text>
</comment>
<proteinExistence type="predicted"/>
<dbReference type="EMBL" id="JAUJRV010000051">
    <property type="protein sequence ID" value="MDN7799644.1"/>
    <property type="molecule type" value="Genomic_DNA"/>
</dbReference>
<evidence type="ECO:0000313" key="1">
    <source>
        <dbReference type="EMBL" id="MDN7799644.1"/>
    </source>
</evidence>
<accession>A0AAW7TDF5</accession>
<feature type="non-terminal residue" evidence="1">
    <location>
        <position position="71"/>
    </location>
</feature>
<dbReference type="AlphaFoldDB" id="A0AAW7TDF5"/>
<name>A0AAW7TDF5_BURVI</name>
<evidence type="ECO:0000313" key="2">
    <source>
        <dbReference type="Proteomes" id="UP001171620"/>
    </source>
</evidence>
<organism evidence="1 2">
    <name type="scientific">Burkholderia vietnamiensis</name>
    <dbReference type="NCBI Taxonomy" id="60552"/>
    <lineage>
        <taxon>Bacteria</taxon>
        <taxon>Pseudomonadati</taxon>
        <taxon>Pseudomonadota</taxon>
        <taxon>Betaproteobacteria</taxon>
        <taxon>Burkholderiales</taxon>
        <taxon>Burkholderiaceae</taxon>
        <taxon>Burkholderia</taxon>
        <taxon>Burkholderia cepacia complex</taxon>
    </lineage>
</organism>
<dbReference type="RefSeq" id="WP_208458324.1">
    <property type="nucleotide sequence ID" value="NZ_CADFFD010000043.1"/>
</dbReference>
<reference evidence="1" key="1">
    <citation type="submission" date="2023-07" db="EMBL/GenBank/DDBJ databases">
        <title>A collection of bacterial strains from the Burkholderia cepacia Research Laboratory and Repository.</title>
        <authorList>
            <person name="Lipuma J."/>
            <person name="Spilker T."/>
            <person name="Caverly L."/>
        </authorList>
    </citation>
    <scope>NUCLEOTIDE SEQUENCE</scope>
    <source>
        <strain evidence="1">AU44268</strain>
    </source>
</reference>
<sequence length="71" mass="7676">MQLLEQFGLRDEQDIAALACGAVAQGLREMISYRLSTHVRGFGAGLYAGSGIGWLRRDWRTSSGTLNCAAT</sequence>
<protein>
    <submittedName>
        <fullName evidence="1">Uncharacterized protein</fullName>
    </submittedName>
</protein>
<dbReference type="Proteomes" id="UP001171620">
    <property type="component" value="Unassembled WGS sequence"/>
</dbReference>